<organism evidence="2 3">
    <name type="scientific">Perkinsus olseni</name>
    <name type="common">Perkinsus atlanticus</name>
    <dbReference type="NCBI Taxonomy" id="32597"/>
    <lineage>
        <taxon>Eukaryota</taxon>
        <taxon>Sar</taxon>
        <taxon>Alveolata</taxon>
        <taxon>Perkinsozoa</taxon>
        <taxon>Perkinsea</taxon>
        <taxon>Perkinsida</taxon>
        <taxon>Perkinsidae</taxon>
        <taxon>Perkinsus</taxon>
    </lineage>
</organism>
<evidence type="ECO:0000313" key="2">
    <source>
        <dbReference type="EMBL" id="KAF4749967.1"/>
    </source>
</evidence>
<sequence>LEKTIEAKRDVEEQNEQLQERVIELISESQDSTGPSIVETKSLGPLSLEEAAMIIDAQQQPVDLCSKAVVKLTDGSEVSLDDAATRISDMVREVASPLRSYAAFRRKDCRTWC</sequence>
<dbReference type="Proteomes" id="UP000553632">
    <property type="component" value="Unassembled WGS sequence"/>
</dbReference>
<comment type="caution">
    <text evidence="2">The sequence shown here is derived from an EMBL/GenBank/DDBJ whole genome shotgun (WGS) entry which is preliminary data.</text>
</comment>
<gene>
    <name evidence="2" type="ORF">FOZ63_023208</name>
</gene>
<accession>A0A7J6TZD4</accession>
<evidence type="ECO:0000256" key="1">
    <source>
        <dbReference type="SAM" id="Coils"/>
    </source>
</evidence>
<feature type="coiled-coil region" evidence="1">
    <location>
        <begin position="1"/>
        <end position="28"/>
    </location>
</feature>
<feature type="non-terminal residue" evidence="2">
    <location>
        <position position="1"/>
    </location>
</feature>
<reference evidence="2 3" key="1">
    <citation type="submission" date="2020-04" db="EMBL/GenBank/DDBJ databases">
        <title>Perkinsus olseni comparative genomics.</title>
        <authorList>
            <person name="Bogema D.R."/>
        </authorList>
    </citation>
    <scope>NUCLEOTIDE SEQUENCE [LARGE SCALE GENOMIC DNA]</scope>
    <source>
        <strain evidence="2 3">ATCC PRA-207</strain>
    </source>
</reference>
<name>A0A7J6TZD4_PEROL</name>
<dbReference type="AlphaFoldDB" id="A0A7J6TZD4"/>
<proteinExistence type="predicted"/>
<evidence type="ECO:0000313" key="3">
    <source>
        <dbReference type="Proteomes" id="UP000553632"/>
    </source>
</evidence>
<dbReference type="EMBL" id="JABANO010007523">
    <property type="protein sequence ID" value="KAF4749967.1"/>
    <property type="molecule type" value="Genomic_DNA"/>
</dbReference>
<protein>
    <submittedName>
        <fullName evidence="2">Uncharacterized protein</fullName>
    </submittedName>
</protein>
<keyword evidence="1" id="KW-0175">Coiled coil</keyword>
<keyword evidence="3" id="KW-1185">Reference proteome</keyword>